<dbReference type="Gene3D" id="3.90.226.10">
    <property type="entry name" value="2-enoyl-CoA Hydratase, Chain A, domain 1"/>
    <property type="match status" value="1"/>
</dbReference>
<accession>C9Y765</accession>
<proteinExistence type="inferred from homology"/>
<evidence type="ECO:0000256" key="1">
    <source>
        <dbReference type="ARBA" id="ARBA00005254"/>
    </source>
</evidence>
<comment type="similarity">
    <text evidence="1">Belongs to the enoyl-CoA hydratase/isomerase family.</text>
</comment>
<dbReference type="InterPro" id="IPR029045">
    <property type="entry name" value="ClpP/crotonase-like_dom_sf"/>
</dbReference>
<evidence type="ECO:0000313" key="2">
    <source>
        <dbReference type="EMBL" id="CBA26816.1"/>
    </source>
</evidence>
<reference evidence="2" key="1">
    <citation type="journal article" date="2010" name="Nature">
        <title>The Dynamic genome of Hydra.</title>
        <authorList>
            <person name="Chapman J.A."/>
            <person name="Kirkness E.F."/>
            <person name="Simakov O."/>
            <person name="Hampson S.E."/>
            <person name="Mitros T."/>
            <person name="Weinmaier T."/>
            <person name="Rattei T."/>
            <person name="Balasubramanian P.G."/>
            <person name="Borman J."/>
            <person name="Busam D."/>
            <person name="Disbennett K."/>
            <person name="Pfannkoch C."/>
            <person name="Sumin N."/>
            <person name="Sutton G."/>
            <person name="Viswanathan L."/>
            <person name="Walenz B."/>
            <person name="Goodstein D.M."/>
            <person name="Hellsten U."/>
            <person name="Kawashima T."/>
            <person name="Prochnik S.E."/>
            <person name="Putnam N.H."/>
            <person name="Shu S."/>
            <person name="Blumberg B."/>
            <person name="Dana C.E."/>
            <person name="Gee L."/>
            <person name="Kibler D.F."/>
            <person name="Law L."/>
            <person name="Lindgens D."/>
            <person name="Martinez D.E."/>
            <person name="Peng J."/>
            <person name="Wigge P.A."/>
            <person name="Bertulat B."/>
            <person name="Guder C."/>
            <person name="Nakamura Y."/>
            <person name="Ozbek S."/>
            <person name="Watanabe H."/>
            <person name="Khalturin K."/>
            <person name="Hemmrich G."/>
            <person name="Franke A."/>
            <person name="Augustin R."/>
            <person name="Fraune S."/>
            <person name="Hayakawa E."/>
            <person name="Hayakawa S."/>
            <person name="Hirose M."/>
            <person name="Hwang J."/>
            <person name="Ikeo K."/>
            <person name="Nishimiya-Fujisawa C."/>
            <person name="Ogura A."/>
            <person name="Takahashi T."/>
            <person name="Steinmetz P.R."/>
            <person name="Zhang X."/>
            <person name="Aufschnaiter R."/>
            <person name="Eder M.K."/>
            <person name="Gorny A.K."/>
            <person name="Salvenmoser W."/>
            <person name="Heimberg A.M."/>
            <person name="Wheeler B.M."/>
            <person name="Peterson K.J."/>
            <person name="Boettger A."/>
            <person name="Tischler P."/>
            <person name="Wolf A."/>
            <person name="Gojobori T."/>
            <person name="Remington K.A."/>
            <person name="Strausberg R.L."/>
            <person name="Venter J."/>
            <person name="Technau U."/>
            <person name="Hobmayer B."/>
            <person name="Bosch T.C."/>
            <person name="Holstein T.W."/>
            <person name="Fujisawa T."/>
            <person name="Bode H.R."/>
            <person name="David C.N."/>
            <person name="Rokhsar D.S."/>
            <person name="Steele R.E."/>
        </authorList>
    </citation>
    <scope>NUCLEOTIDE SEQUENCE</scope>
</reference>
<dbReference type="InterPro" id="IPR014748">
    <property type="entry name" value="Enoyl-CoA_hydra_C"/>
</dbReference>
<dbReference type="Gene3D" id="1.10.12.10">
    <property type="entry name" value="Lyase 2-enoyl-coa Hydratase, Chain A, domain 2"/>
    <property type="match status" value="1"/>
</dbReference>
<keyword evidence="2" id="KW-0456">Lyase</keyword>
<dbReference type="InterPro" id="IPR001753">
    <property type="entry name" value="Enoyl-CoA_hydra/iso"/>
</dbReference>
<protein>
    <recommendedName>
        <fullName evidence="3">Enoyl-CoA hydratase</fullName>
    </recommendedName>
</protein>
<dbReference type="PANTHER" id="PTHR42964:SF1">
    <property type="entry name" value="POLYKETIDE BIOSYNTHESIS ENOYL-COA HYDRATASE PKSH-RELATED"/>
    <property type="match status" value="1"/>
</dbReference>
<sequence>MQVSESNSPLAPIDSAQAAPEKGANYPAPSFGHIRAEQVGAVLHITLNRPEARNAMSLQMVAELQQALQAAEATAGNEGAVRVVVLRGAGGHFCAGADLKDMAGARMRSMQCEAGAPDPIAEVNAAFGRLCVAYAQTPLAVVAVLEGTVMGGGFGLACVADVALADDSASFRLPETSLGVVPAQIAPFLVERLGYSQAKRLAVTGGRLDAAAAHRMGLVHELCSADDLPQTLSRVLSDILACAPGALAATKALMHQARFSPPADLVEQAAAVFAHSAQSAEGLEGMTAFIQKRKPKWAVT</sequence>
<dbReference type="Pfam" id="PF00378">
    <property type="entry name" value="ECH_1"/>
    <property type="match status" value="1"/>
</dbReference>
<dbReference type="SUPFAM" id="SSF52096">
    <property type="entry name" value="ClpP/crotonase"/>
    <property type="match status" value="1"/>
</dbReference>
<dbReference type="AlphaFoldDB" id="C9Y765"/>
<dbReference type="CDD" id="cd06558">
    <property type="entry name" value="crotonase-like"/>
    <property type="match status" value="1"/>
</dbReference>
<evidence type="ECO:0008006" key="3">
    <source>
        <dbReference type="Google" id="ProtNLM"/>
    </source>
</evidence>
<dbReference type="GO" id="GO:0008300">
    <property type="term" value="P:isoprenoid catabolic process"/>
    <property type="evidence" value="ECO:0007669"/>
    <property type="project" value="TreeGrafter"/>
</dbReference>
<dbReference type="GO" id="GO:0016829">
    <property type="term" value="F:lyase activity"/>
    <property type="evidence" value="ECO:0007669"/>
    <property type="project" value="UniProtKB-KW"/>
</dbReference>
<name>C9Y765_CURXX</name>
<dbReference type="PANTHER" id="PTHR42964">
    <property type="entry name" value="ENOYL-COA HYDRATASE"/>
    <property type="match status" value="1"/>
</dbReference>
<dbReference type="EMBL" id="FN543103">
    <property type="protein sequence ID" value="CBA26816.1"/>
    <property type="molecule type" value="Genomic_DNA"/>
</dbReference>
<dbReference type="InterPro" id="IPR051683">
    <property type="entry name" value="Enoyl-CoA_Hydratase/Isomerase"/>
</dbReference>
<organism evidence="2">
    <name type="scientific">Curvibacter symbiont subsp. Hydra magnipapillata</name>
    <dbReference type="NCBI Taxonomy" id="667019"/>
    <lineage>
        <taxon>Bacteria</taxon>
        <taxon>Pseudomonadati</taxon>
        <taxon>Pseudomonadota</taxon>
        <taxon>Betaproteobacteria</taxon>
        <taxon>Burkholderiales</taxon>
        <taxon>Comamonadaceae</taxon>
        <taxon>Curvibacter</taxon>
    </lineage>
</organism>
<gene>
    <name evidence="2" type="ORF">Csp_G38530</name>
</gene>